<organism evidence="1 2">
    <name type="scientific">Humisphaera borealis</name>
    <dbReference type="NCBI Taxonomy" id="2807512"/>
    <lineage>
        <taxon>Bacteria</taxon>
        <taxon>Pseudomonadati</taxon>
        <taxon>Planctomycetota</taxon>
        <taxon>Phycisphaerae</taxon>
        <taxon>Tepidisphaerales</taxon>
        <taxon>Tepidisphaeraceae</taxon>
        <taxon>Humisphaera</taxon>
    </lineage>
</organism>
<dbReference type="EMBL" id="CP063458">
    <property type="protein sequence ID" value="QOV91141.1"/>
    <property type="molecule type" value="Genomic_DNA"/>
</dbReference>
<name>A0A7M2X1Y5_9BACT</name>
<sequence length="566" mass="60573">MPVAPGPSAGEVARVNLTTNLAAAAHSQPTLTVAFRGQAAERDWTFARDGSLTLQIDGKWWHGCSLPLRAARQQLKTMDVAGPVACLLDPLHGAHLRAALDHLKPTQAVLAIVLDAGSLPVLLSTFDFSADFAAHRLWFAAGDDWSADLRRLFAEQPGLAAPMQFVRLALPDAARLDPVIAEAQRVFAAVSDARSEQMRQIKADWKQALPDHRRLAVLTGSQFRLWDDAGVAIAELAGGADGRQRGDPEGSARSCVPVNADDPATGSTVALVQTALDCGAVLLADVGRADLPELLPANLPWFTWVTTPRIPPAAPAGPNDRLLIADPQWMPTALAAGWKQSSVIVAGWPTPSLSALPPMKPTATAAIIADTVPLDPPEKLEEFSSHLLLWNSIREELQADPLAVGIDADAFVKSRMRRYGIEDPSLDRRLFVTSLIWPAVMQGLARKILVEGLPLKLYGKGWSQIAGLAQSSGGEVTSRQHLAEVAGRVSAIIDARPATWRNGMYSLARASQPGGQELIPVIRTAGRTFGAIRHDVVQALAGKWVPQTPVPSLDLGLLVRQLRGSP</sequence>
<gene>
    <name evidence="1" type="ORF">IPV69_07225</name>
</gene>
<keyword evidence="2" id="KW-1185">Reference proteome</keyword>
<dbReference type="AlphaFoldDB" id="A0A7M2X1Y5"/>
<evidence type="ECO:0000313" key="1">
    <source>
        <dbReference type="EMBL" id="QOV91141.1"/>
    </source>
</evidence>
<proteinExistence type="predicted"/>
<evidence type="ECO:0000313" key="2">
    <source>
        <dbReference type="Proteomes" id="UP000593765"/>
    </source>
</evidence>
<reference evidence="1 2" key="1">
    <citation type="submission" date="2020-10" db="EMBL/GenBank/DDBJ databases">
        <title>Wide distribution of Phycisphaera-like planctomycetes from WD2101 soil group in peatlands and genome analysis of the first cultivated representative.</title>
        <authorList>
            <person name="Dedysh S.N."/>
            <person name="Beletsky A.V."/>
            <person name="Ivanova A."/>
            <person name="Kulichevskaya I.S."/>
            <person name="Suzina N.E."/>
            <person name="Philippov D.A."/>
            <person name="Rakitin A.L."/>
            <person name="Mardanov A.V."/>
            <person name="Ravin N.V."/>
        </authorList>
    </citation>
    <scope>NUCLEOTIDE SEQUENCE [LARGE SCALE GENOMIC DNA]</scope>
    <source>
        <strain evidence="1 2">M1803</strain>
    </source>
</reference>
<dbReference type="Proteomes" id="UP000593765">
    <property type="component" value="Chromosome"/>
</dbReference>
<accession>A0A7M2X1Y5</accession>
<dbReference type="KEGG" id="hbs:IPV69_07225"/>
<protein>
    <submittedName>
        <fullName evidence="1">Uncharacterized protein</fullName>
    </submittedName>
</protein>